<dbReference type="GO" id="GO:0016706">
    <property type="term" value="F:2-oxoglutarate-dependent dioxygenase activity"/>
    <property type="evidence" value="ECO:0007669"/>
    <property type="project" value="TreeGrafter"/>
</dbReference>
<evidence type="ECO:0000256" key="4">
    <source>
        <dbReference type="ARBA" id="ARBA00023002"/>
    </source>
</evidence>
<reference evidence="8 9" key="1">
    <citation type="submission" date="2016-07" db="EMBL/GenBank/DDBJ databases">
        <title>Pervasive Adenine N6-methylation of Active Genes in Fungi.</title>
        <authorList>
            <consortium name="DOE Joint Genome Institute"/>
            <person name="Mondo S.J."/>
            <person name="Dannebaum R.O."/>
            <person name="Kuo R.C."/>
            <person name="Labutti K."/>
            <person name="Haridas S."/>
            <person name="Kuo A."/>
            <person name="Salamov A."/>
            <person name="Ahrendt S.R."/>
            <person name="Lipzen A."/>
            <person name="Sullivan W."/>
            <person name="Andreopoulos W.B."/>
            <person name="Clum A."/>
            <person name="Lindquist E."/>
            <person name="Daum C."/>
            <person name="Ramamoorthy G.K."/>
            <person name="Gryganskyi A."/>
            <person name="Culley D."/>
            <person name="Magnuson J.K."/>
            <person name="James T.Y."/>
            <person name="O'Malley M.A."/>
            <person name="Stajich J.E."/>
            <person name="Spatafora J.W."/>
            <person name="Visel A."/>
            <person name="Grigoriev I.V."/>
        </authorList>
    </citation>
    <scope>NUCLEOTIDE SEQUENCE [LARGE SCALE GENOMIC DNA]</scope>
    <source>
        <strain evidence="8 9">62-1032</strain>
    </source>
</reference>
<dbReference type="AlphaFoldDB" id="A0A1Y2G5K4"/>
<dbReference type="InParanoid" id="A0A1Y2G5K4"/>
<evidence type="ECO:0000256" key="6">
    <source>
        <dbReference type="SAM" id="MobiDB-lite"/>
    </source>
</evidence>
<evidence type="ECO:0000256" key="2">
    <source>
        <dbReference type="ARBA" id="ARBA00022723"/>
    </source>
</evidence>
<dbReference type="SUPFAM" id="SSF51197">
    <property type="entry name" value="Clavaminate synthase-like"/>
    <property type="match status" value="1"/>
</dbReference>
<accession>A0A1Y2G5K4</accession>
<keyword evidence="2" id="KW-0479">Metal-binding</keyword>
<dbReference type="Gene3D" id="3.60.130.10">
    <property type="entry name" value="Clavaminate synthase-like"/>
    <property type="match status" value="1"/>
</dbReference>
<proteinExistence type="inferred from homology"/>
<feature type="domain" description="TauD/TfdA-like" evidence="7">
    <location>
        <begin position="47"/>
        <end position="333"/>
    </location>
</feature>
<evidence type="ECO:0000256" key="1">
    <source>
        <dbReference type="ARBA" id="ARBA00005896"/>
    </source>
</evidence>
<keyword evidence="9" id="KW-1185">Reference proteome</keyword>
<dbReference type="InterPro" id="IPR042098">
    <property type="entry name" value="TauD-like_sf"/>
</dbReference>
<feature type="region of interest" description="Disordered" evidence="6">
    <location>
        <begin position="342"/>
        <end position="364"/>
    </location>
</feature>
<comment type="similarity">
    <text evidence="1">Belongs to the TfdA dioxygenase family.</text>
</comment>
<evidence type="ECO:0000256" key="3">
    <source>
        <dbReference type="ARBA" id="ARBA00022964"/>
    </source>
</evidence>
<dbReference type="Proteomes" id="UP000193467">
    <property type="component" value="Unassembled WGS sequence"/>
</dbReference>
<dbReference type="InterPro" id="IPR003819">
    <property type="entry name" value="TauD/TfdA-like"/>
</dbReference>
<evidence type="ECO:0000259" key="7">
    <source>
        <dbReference type="Pfam" id="PF02668"/>
    </source>
</evidence>
<evidence type="ECO:0000313" key="8">
    <source>
        <dbReference type="EMBL" id="ORY90781.1"/>
    </source>
</evidence>
<name>A0A1Y2G5K4_9BASI</name>
<protein>
    <recommendedName>
        <fullName evidence="7">TauD/TfdA-like domain-containing protein</fullName>
    </recommendedName>
</protein>
<dbReference type="STRING" id="106004.A0A1Y2G5K4"/>
<dbReference type="Pfam" id="PF02668">
    <property type="entry name" value="TauD"/>
    <property type="match status" value="1"/>
</dbReference>
<dbReference type="GO" id="GO:0005737">
    <property type="term" value="C:cytoplasm"/>
    <property type="evidence" value="ECO:0007669"/>
    <property type="project" value="TreeGrafter"/>
</dbReference>
<keyword evidence="5" id="KW-0408">Iron</keyword>
<dbReference type="OrthoDB" id="2532959at2759"/>
<organism evidence="8 9">
    <name type="scientific">Leucosporidium creatinivorum</name>
    <dbReference type="NCBI Taxonomy" id="106004"/>
    <lineage>
        <taxon>Eukaryota</taxon>
        <taxon>Fungi</taxon>
        <taxon>Dikarya</taxon>
        <taxon>Basidiomycota</taxon>
        <taxon>Pucciniomycotina</taxon>
        <taxon>Microbotryomycetes</taxon>
        <taxon>Leucosporidiales</taxon>
        <taxon>Leucosporidium</taxon>
    </lineage>
</organism>
<evidence type="ECO:0000313" key="9">
    <source>
        <dbReference type="Proteomes" id="UP000193467"/>
    </source>
</evidence>
<keyword evidence="3" id="KW-0223">Dioxygenase</keyword>
<dbReference type="GO" id="GO:0046872">
    <property type="term" value="F:metal ion binding"/>
    <property type="evidence" value="ECO:0007669"/>
    <property type="project" value="UniProtKB-KW"/>
</dbReference>
<dbReference type="PANTHER" id="PTHR30468">
    <property type="entry name" value="ALPHA-KETOGLUTARATE-DEPENDENT SULFONATE DIOXYGENASE"/>
    <property type="match status" value="1"/>
</dbReference>
<sequence length="364" mass="40055">MASTTQTSTSTADSLAKDVGSLTLRGSHTPLKVSGALAQHPQAKSIDLTPTIGREYPELNLVEVLKAENSDELLRDLAITISERGVAFFRNQQLDINELKEVSTSVINRLGKLSGKPDASLLHIHPTERSSELPDDISTITSARFANYHKHRATQSRFASRGWHSDITFEPIPSDFAGLHIKTLPETGGDTLWGSAYEAYDRLTPALQSFLEGLTAVHDGNQFHQVAANEGVKAFTDVRGHPANVGADFSAVHPVIRTNPVTGWKGLFVNPVFTKRIVELSKDESDLLLDYLGKIWTQNHDLQVRFKWNKNDLAIWSNTSTVHSATFDFTDPRAGDRAVSLGEKPYLDPSAPSRRQALGLPSFH</sequence>
<gene>
    <name evidence="8" type="ORF">BCR35DRAFT_342178</name>
</gene>
<comment type="caution">
    <text evidence="8">The sequence shown here is derived from an EMBL/GenBank/DDBJ whole genome shotgun (WGS) entry which is preliminary data.</text>
</comment>
<keyword evidence="4" id="KW-0560">Oxidoreductase</keyword>
<dbReference type="InterPro" id="IPR051323">
    <property type="entry name" value="AtsK-like"/>
</dbReference>
<dbReference type="PANTHER" id="PTHR30468:SF20">
    <property type="entry name" value="TAUD_TFDA-LIKE DOMAIN-CONTAINING PROTEIN-RELATED"/>
    <property type="match status" value="1"/>
</dbReference>
<dbReference type="EMBL" id="MCGR01000003">
    <property type="protein sequence ID" value="ORY90781.1"/>
    <property type="molecule type" value="Genomic_DNA"/>
</dbReference>
<evidence type="ECO:0000256" key="5">
    <source>
        <dbReference type="ARBA" id="ARBA00023004"/>
    </source>
</evidence>